<evidence type="ECO:0000313" key="5">
    <source>
        <dbReference type="Proteomes" id="UP001501094"/>
    </source>
</evidence>
<dbReference type="EMBL" id="BAAANL010000005">
    <property type="protein sequence ID" value="GAA1866237.1"/>
    <property type="molecule type" value="Genomic_DNA"/>
</dbReference>
<dbReference type="Pfam" id="PF18367">
    <property type="entry name" value="Rv2175c_C"/>
    <property type="match status" value="1"/>
</dbReference>
<feature type="domain" description="DNA-binding protein Rv2175c wHTH" evidence="3">
    <location>
        <begin position="40"/>
        <end position="84"/>
    </location>
</feature>
<keyword evidence="4" id="KW-0238">DNA-binding</keyword>
<organism evidence="4 5">
    <name type="scientific">Myceligenerans crystallogenes</name>
    <dbReference type="NCBI Taxonomy" id="316335"/>
    <lineage>
        <taxon>Bacteria</taxon>
        <taxon>Bacillati</taxon>
        <taxon>Actinomycetota</taxon>
        <taxon>Actinomycetes</taxon>
        <taxon>Micrococcales</taxon>
        <taxon>Promicromonosporaceae</taxon>
        <taxon>Myceligenerans</taxon>
    </lineage>
</organism>
<accession>A0ABN2NJF4</accession>
<reference evidence="4 5" key="1">
    <citation type="journal article" date="2019" name="Int. J. Syst. Evol. Microbiol.">
        <title>The Global Catalogue of Microorganisms (GCM) 10K type strain sequencing project: providing services to taxonomists for standard genome sequencing and annotation.</title>
        <authorList>
            <consortium name="The Broad Institute Genomics Platform"/>
            <consortium name="The Broad Institute Genome Sequencing Center for Infectious Disease"/>
            <person name="Wu L."/>
            <person name="Ma J."/>
        </authorList>
    </citation>
    <scope>NUCLEOTIDE SEQUENCE [LARGE SCALE GENOMIC DNA]</scope>
    <source>
        <strain evidence="4 5">JCM 14326</strain>
    </source>
</reference>
<dbReference type="GO" id="GO:0003677">
    <property type="term" value="F:DNA binding"/>
    <property type="evidence" value="ECO:0007669"/>
    <property type="project" value="UniProtKB-KW"/>
</dbReference>
<comment type="caution">
    <text evidence="4">The sequence shown here is derived from an EMBL/GenBank/DDBJ whole genome shotgun (WGS) entry which is preliminary data.</text>
</comment>
<dbReference type="InterPro" id="IPR048576">
    <property type="entry name" value="Rv2175c_wHTH"/>
</dbReference>
<proteinExistence type="predicted"/>
<keyword evidence="5" id="KW-1185">Reference proteome</keyword>
<name>A0ABN2NJF4_9MICO</name>
<dbReference type="RefSeq" id="WP_344103407.1">
    <property type="nucleotide sequence ID" value="NZ_BAAANL010000005.1"/>
</dbReference>
<feature type="region of interest" description="Disordered" evidence="1">
    <location>
        <begin position="1"/>
        <end position="34"/>
    </location>
</feature>
<feature type="compositionally biased region" description="Basic and acidic residues" evidence="1">
    <location>
        <begin position="11"/>
        <end position="28"/>
    </location>
</feature>
<feature type="domain" description="Rv2175c C-terminal" evidence="2">
    <location>
        <begin position="92"/>
        <end position="145"/>
    </location>
</feature>
<dbReference type="Proteomes" id="UP001501094">
    <property type="component" value="Unassembled WGS sequence"/>
</dbReference>
<dbReference type="Pfam" id="PF21531">
    <property type="entry name" value="Rv2175c_wHTH"/>
    <property type="match status" value="1"/>
</dbReference>
<sequence>MSTTTPEGPDLSERQDQTGHDPGEHPGDIPDDGLGDVVGEWLTLPDLAERVGVDFGRARRLVRDRHVVAVRQGENSVWQVPAAFVKDGEVIPTLRGTIVLLTDAGFKDHEIIRWLFEEEESLGLPPIEALRAGRRAEVRRVAQALF</sequence>
<dbReference type="InterPro" id="IPR041098">
    <property type="entry name" value="Rv2175c_C"/>
</dbReference>
<evidence type="ECO:0000256" key="1">
    <source>
        <dbReference type="SAM" id="MobiDB-lite"/>
    </source>
</evidence>
<gene>
    <name evidence="4" type="ORF">GCM10009751_25500</name>
</gene>
<protein>
    <submittedName>
        <fullName evidence="4">Rv2175c family DNA-binding protein</fullName>
    </submittedName>
</protein>
<evidence type="ECO:0000259" key="2">
    <source>
        <dbReference type="Pfam" id="PF18367"/>
    </source>
</evidence>
<evidence type="ECO:0000313" key="4">
    <source>
        <dbReference type="EMBL" id="GAA1866237.1"/>
    </source>
</evidence>
<evidence type="ECO:0000259" key="3">
    <source>
        <dbReference type="Pfam" id="PF21531"/>
    </source>
</evidence>